<evidence type="ECO:0000313" key="2">
    <source>
        <dbReference type="Proteomes" id="UP000026915"/>
    </source>
</evidence>
<dbReference type="Gramene" id="EOY21117">
    <property type="protein sequence ID" value="EOY21117"/>
    <property type="gene ID" value="TCM_012462"/>
</dbReference>
<dbReference type="InterPro" id="IPR053134">
    <property type="entry name" value="RNA-dir_DNA_polymerase"/>
</dbReference>
<gene>
    <name evidence="1" type="ORF">TCM_012462</name>
</gene>
<dbReference type="SUPFAM" id="SSF56672">
    <property type="entry name" value="DNA/RNA polymerases"/>
    <property type="match status" value="1"/>
</dbReference>
<dbReference type="eggNOG" id="KOG0017">
    <property type="taxonomic scope" value="Eukaryota"/>
</dbReference>
<reference evidence="1 2" key="1">
    <citation type="journal article" date="2013" name="Genome Biol.">
        <title>The genome sequence of the most widely cultivated cacao type and its use to identify candidate genes regulating pod color.</title>
        <authorList>
            <person name="Motamayor J.C."/>
            <person name="Mockaitis K."/>
            <person name="Schmutz J."/>
            <person name="Haiminen N."/>
            <person name="Iii D.L."/>
            <person name="Cornejo O."/>
            <person name="Findley S.D."/>
            <person name="Zheng P."/>
            <person name="Utro F."/>
            <person name="Royaert S."/>
            <person name="Saski C."/>
            <person name="Jenkins J."/>
            <person name="Podicheti R."/>
            <person name="Zhao M."/>
            <person name="Scheffler B.E."/>
            <person name="Stack J.C."/>
            <person name="Feltus F.A."/>
            <person name="Mustiga G.M."/>
            <person name="Amores F."/>
            <person name="Phillips W."/>
            <person name="Marelli J.P."/>
            <person name="May G.D."/>
            <person name="Shapiro H."/>
            <person name="Ma J."/>
            <person name="Bustamante C.D."/>
            <person name="Schnell R.J."/>
            <person name="Main D."/>
            <person name="Gilbert D."/>
            <person name="Parida L."/>
            <person name="Kuhn D.N."/>
        </authorList>
    </citation>
    <scope>NUCLEOTIDE SEQUENCE [LARGE SCALE GENOMIC DNA]</scope>
    <source>
        <strain evidence="2">cv. Matina 1-6</strain>
    </source>
</reference>
<dbReference type="Gene3D" id="3.30.70.270">
    <property type="match status" value="1"/>
</dbReference>
<protein>
    <recommendedName>
        <fullName evidence="3">Reverse transcriptase domain-containing protein</fullName>
    </recommendedName>
</protein>
<dbReference type="InterPro" id="IPR043128">
    <property type="entry name" value="Rev_trsase/Diguanyl_cyclase"/>
</dbReference>
<dbReference type="HOGENOM" id="CLU_2643018_0_0_1"/>
<dbReference type="PANTHER" id="PTHR24559:SF439">
    <property type="entry name" value="RETROTRANSPOSON, UNCLASSIFIED-LIKE PROTEIN"/>
    <property type="match status" value="1"/>
</dbReference>
<evidence type="ECO:0000313" key="1">
    <source>
        <dbReference type="EMBL" id="EOY21117.1"/>
    </source>
</evidence>
<accession>A0A061FW72</accession>
<dbReference type="InParanoid" id="A0A061FW72"/>
<proteinExistence type="predicted"/>
<dbReference type="PANTHER" id="PTHR24559">
    <property type="entry name" value="TRANSPOSON TY3-I GAG-POL POLYPROTEIN"/>
    <property type="match status" value="1"/>
</dbReference>
<keyword evidence="2" id="KW-1185">Reference proteome</keyword>
<sequence>MAFKDLSKACPKNDLPLPNIDTLVDATAGHEMFSFMDGFSRYNQIRMALGDVKKTAFRTLSLRSLLYSHLDHHLADP</sequence>
<evidence type="ECO:0008006" key="3">
    <source>
        <dbReference type="Google" id="ProtNLM"/>
    </source>
</evidence>
<organism evidence="1 2">
    <name type="scientific">Theobroma cacao</name>
    <name type="common">Cacao</name>
    <name type="synonym">Cocoa</name>
    <dbReference type="NCBI Taxonomy" id="3641"/>
    <lineage>
        <taxon>Eukaryota</taxon>
        <taxon>Viridiplantae</taxon>
        <taxon>Streptophyta</taxon>
        <taxon>Embryophyta</taxon>
        <taxon>Tracheophyta</taxon>
        <taxon>Spermatophyta</taxon>
        <taxon>Magnoliopsida</taxon>
        <taxon>eudicotyledons</taxon>
        <taxon>Gunneridae</taxon>
        <taxon>Pentapetalae</taxon>
        <taxon>rosids</taxon>
        <taxon>malvids</taxon>
        <taxon>Malvales</taxon>
        <taxon>Malvaceae</taxon>
        <taxon>Byttnerioideae</taxon>
        <taxon>Theobroma</taxon>
    </lineage>
</organism>
<dbReference type="EMBL" id="CM001881">
    <property type="protein sequence ID" value="EOY21117.1"/>
    <property type="molecule type" value="Genomic_DNA"/>
</dbReference>
<dbReference type="AlphaFoldDB" id="A0A061FW72"/>
<dbReference type="InterPro" id="IPR043502">
    <property type="entry name" value="DNA/RNA_pol_sf"/>
</dbReference>
<name>A0A061FW72_THECC</name>
<dbReference type="Proteomes" id="UP000026915">
    <property type="component" value="Chromosome 3"/>
</dbReference>
<dbReference type="OMA" id="ISFITPW"/>